<dbReference type="GeneID" id="108626604"/>
<name>A0AAJ7J346_9HYME</name>
<gene>
    <name evidence="4" type="primary">LOC108626604</name>
</gene>
<dbReference type="AlphaFoldDB" id="A0AAJ7J346"/>
<sequence>MNSLKEIRFTRIWILIISTVYTNSAEECFDDGNEFCINEEDILSVDLLPGSFLFADQQVINNTTQSFDNAAVDGTIFKALNEMDYHRKKMNEYLCHGYMAEEIVKIVSTPRSKRRLNIEDSNDLYNSMDDDNVTVHDKLLADEGSSKYKNWLQRRTTLDDVYRHYAPQKKMKRKHGGRDDNFNDFDGEVTGFAMQAPLPSGKVGLYEGHSDENDHMLSSSSGQNFYYGQAYGQAYGHDGGHFLHHPEIIPEVHEEHYYEAPMYHEHMEEYDHKPYYKGKGSELSIKDFFEIALTALAFLAFGCFLIQLLMNATMNMNTTMVTMTTQRVKRNIAGLPLSYASEEELNELSYHVLRSIEGALVADLDSGNCIRRILCENNRRSTQSADARKIWVPVWSLGMSWVSSRVLKGSPWSAMMNSVKASVLGLGGADCSLLYPNCDLNKERVKRRRRRRK</sequence>
<organism evidence="3 4">
    <name type="scientific">Ceratina calcarata</name>
    <dbReference type="NCBI Taxonomy" id="156304"/>
    <lineage>
        <taxon>Eukaryota</taxon>
        <taxon>Metazoa</taxon>
        <taxon>Ecdysozoa</taxon>
        <taxon>Arthropoda</taxon>
        <taxon>Hexapoda</taxon>
        <taxon>Insecta</taxon>
        <taxon>Pterygota</taxon>
        <taxon>Neoptera</taxon>
        <taxon>Endopterygota</taxon>
        <taxon>Hymenoptera</taxon>
        <taxon>Apocrita</taxon>
        <taxon>Aculeata</taxon>
        <taxon>Apoidea</taxon>
        <taxon>Anthophila</taxon>
        <taxon>Apidae</taxon>
        <taxon>Ceratina</taxon>
        <taxon>Zadontomerus</taxon>
    </lineage>
</organism>
<evidence type="ECO:0000256" key="2">
    <source>
        <dbReference type="SAM" id="SignalP"/>
    </source>
</evidence>
<reference evidence="4" key="1">
    <citation type="submission" date="2025-08" db="UniProtKB">
        <authorList>
            <consortium name="RefSeq"/>
        </authorList>
    </citation>
    <scope>IDENTIFICATION</scope>
    <source>
        <tissue evidence="4">Whole body</tissue>
    </source>
</reference>
<feature type="chain" id="PRO_5042533033" evidence="2">
    <location>
        <begin position="26"/>
        <end position="453"/>
    </location>
</feature>
<keyword evidence="2" id="KW-0732">Signal</keyword>
<keyword evidence="1" id="KW-0812">Transmembrane</keyword>
<feature type="signal peptide" evidence="2">
    <location>
        <begin position="1"/>
        <end position="25"/>
    </location>
</feature>
<evidence type="ECO:0000313" key="4">
    <source>
        <dbReference type="RefSeq" id="XP_017882837.2"/>
    </source>
</evidence>
<dbReference type="KEGG" id="ccal:108626604"/>
<keyword evidence="1" id="KW-0472">Membrane</keyword>
<keyword evidence="3" id="KW-1185">Reference proteome</keyword>
<keyword evidence="1" id="KW-1133">Transmembrane helix</keyword>
<feature type="transmembrane region" description="Helical" evidence="1">
    <location>
        <begin position="291"/>
        <end position="310"/>
    </location>
</feature>
<proteinExistence type="predicted"/>
<evidence type="ECO:0000313" key="3">
    <source>
        <dbReference type="Proteomes" id="UP000694925"/>
    </source>
</evidence>
<dbReference type="Proteomes" id="UP000694925">
    <property type="component" value="Unplaced"/>
</dbReference>
<evidence type="ECO:0000256" key="1">
    <source>
        <dbReference type="SAM" id="Phobius"/>
    </source>
</evidence>
<protein>
    <submittedName>
        <fullName evidence="4">Uncharacterized protein LOC108626604</fullName>
    </submittedName>
</protein>
<dbReference type="RefSeq" id="XP_017882837.2">
    <property type="nucleotide sequence ID" value="XM_018027348.2"/>
</dbReference>
<accession>A0AAJ7J346</accession>